<dbReference type="Pfam" id="PF06962">
    <property type="entry name" value="rRNA_methylase"/>
    <property type="match status" value="1"/>
</dbReference>
<keyword evidence="1" id="KW-0489">Methyltransferase</keyword>
<gene>
    <name evidence="1" type="ORF">JIN84_14860</name>
</gene>
<evidence type="ECO:0000313" key="1">
    <source>
        <dbReference type="EMBL" id="MBK1816904.1"/>
    </source>
</evidence>
<dbReference type="SUPFAM" id="SSF53335">
    <property type="entry name" value="S-adenosyl-L-methionine-dependent methyltransferases"/>
    <property type="match status" value="1"/>
</dbReference>
<dbReference type="InterPro" id="IPR010719">
    <property type="entry name" value="MnmM_MeTrfase"/>
</dbReference>
<dbReference type="PANTHER" id="PTHR35276:SF1">
    <property type="entry name" value="TRNA (MNM(5)S(2)U34)-METHYLTRANSFERASE, CHLOROPLASTIC"/>
    <property type="match status" value="1"/>
</dbReference>
<dbReference type="InterPro" id="IPR029063">
    <property type="entry name" value="SAM-dependent_MTases_sf"/>
</dbReference>
<dbReference type="GO" id="GO:0032259">
    <property type="term" value="P:methylation"/>
    <property type="evidence" value="ECO:0007669"/>
    <property type="project" value="UniProtKB-KW"/>
</dbReference>
<protein>
    <submittedName>
        <fullName evidence="1">Class I SAM-dependent methyltransferase</fullName>
    </submittedName>
</protein>
<organism evidence="1 2">
    <name type="scientific">Luteolibacter yonseiensis</name>
    <dbReference type="NCBI Taxonomy" id="1144680"/>
    <lineage>
        <taxon>Bacteria</taxon>
        <taxon>Pseudomonadati</taxon>
        <taxon>Verrucomicrobiota</taxon>
        <taxon>Verrucomicrobiia</taxon>
        <taxon>Verrucomicrobiales</taxon>
        <taxon>Verrucomicrobiaceae</taxon>
        <taxon>Luteolibacter</taxon>
    </lineage>
</organism>
<keyword evidence="1" id="KW-0808">Transferase</keyword>
<dbReference type="Proteomes" id="UP000600139">
    <property type="component" value="Unassembled WGS sequence"/>
</dbReference>
<dbReference type="Gene3D" id="3.40.50.150">
    <property type="entry name" value="Vaccinia Virus protein VP39"/>
    <property type="match status" value="1"/>
</dbReference>
<dbReference type="EMBL" id="JAENIK010000011">
    <property type="protein sequence ID" value="MBK1816904.1"/>
    <property type="molecule type" value="Genomic_DNA"/>
</dbReference>
<dbReference type="PANTHER" id="PTHR35276">
    <property type="entry name" value="S-ADENOSYL-L-METHIONINE-DEPENDENT METHYLTRANSFERASES SUPERFAMILY PROTEIN"/>
    <property type="match status" value="1"/>
</dbReference>
<sequence>MSDAQFPPRPTALAQEMLRPLVFEGDLVIDATAGNGHDTLFLAECVGVSGRVLAFDVQAAALAAAGRLLGGAGLAERVSFFHESHGRMEERAAAGSVAAVMFNLGYLPGEDHALTTEADETLAALESAARLLKSGGVLSVVCYPGHPAGAVEAKAVEQWMAGKTADGWRVARYGALGTRRPAPFLLLGGRGVRLR</sequence>
<reference evidence="1" key="1">
    <citation type="submission" date="2021-01" db="EMBL/GenBank/DDBJ databases">
        <title>Modified the classification status of verrucomicrobia.</title>
        <authorList>
            <person name="Feng X."/>
        </authorList>
    </citation>
    <scope>NUCLEOTIDE SEQUENCE</scope>
    <source>
        <strain evidence="1">JCM 18052</strain>
    </source>
</reference>
<accession>A0A934R888</accession>
<keyword evidence="2" id="KW-1185">Reference proteome</keyword>
<evidence type="ECO:0000313" key="2">
    <source>
        <dbReference type="Proteomes" id="UP000600139"/>
    </source>
</evidence>
<dbReference type="RefSeq" id="WP_200351828.1">
    <property type="nucleotide sequence ID" value="NZ_BAABHZ010000006.1"/>
</dbReference>
<dbReference type="GO" id="GO:0008168">
    <property type="term" value="F:methyltransferase activity"/>
    <property type="evidence" value="ECO:0007669"/>
    <property type="project" value="UniProtKB-KW"/>
</dbReference>
<name>A0A934R888_9BACT</name>
<proteinExistence type="predicted"/>
<comment type="caution">
    <text evidence="1">The sequence shown here is derived from an EMBL/GenBank/DDBJ whole genome shotgun (WGS) entry which is preliminary data.</text>
</comment>
<dbReference type="AlphaFoldDB" id="A0A934R888"/>
<dbReference type="CDD" id="cd02440">
    <property type="entry name" value="AdoMet_MTases"/>
    <property type="match status" value="1"/>
</dbReference>